<dbReference type="OrthoDB" id="222522at2"/>
<dbReference type="InterPro" id="IPR052894">
    <property type="entry name" value="AsmA-related"/>
</dbReference>
<evidence type="ECO:0000313" key="1">
    <source>
        <dbReference type="EMBL" id="TWU01467.1"/>
    </source>
</evidence>
<name>A0A5C6APL5_9BACT</name>
<dbReference type="AlphaFoldDB" id="A0A5C6APL5"/>
<comment type="caution">
    <text evidence="1">The sequence shown here is derived from an EMBL/GenBank/DDBJ whole genome shotgun (WGS) entry which is preliminary data.</text>
</comment>
<evidence type="ECO:0000313" key="2">
    <source>
        <dbReference type="Proteomes" id="UP000316213"/>
    </source>
</evidence>
<organism evidence="1 2">
    <name type="scientific">Neorhodopirellula pilleata</name>
    <dbReference type="NCBI Taxonomy" id="2714738"/>
    <lineage>
        <taxon>Bacteria</taxon>
        <taxon>Pseudomonadati</taxon>
        <taxon>Planctomycetota</taxon>
        <taxon>Planctomycetia</taxon>
        <taxon>Pirellulales</taxon>
        <taxon>Pirellulaceae</taxon>
        <taxon>Neorhodopirellula</taxon>
    </lineage>
</organism>
<dbReference type="GO" id="GO:0005886">
    <property type="term" value="C:plasma membrane"/>
    <property type="evidence" value="ECO:0007669"/>
    <property type="project" value="TreeGrafter"/>
</dbReference>
<accession>A0A5C6APL5</accession>
<dbReference type="EMBL" id="SJPM01000002">
    <property type="protein sequence ID" value="TWU01467.1"/>
    <property type="molecule type" value="Genomic_DNA"/>
</dbReference>
<dbReference type="GO" id="GO:0090313">
    <property type="term" value="P:regulation of protein targeting to membrane"/>
    <property type="evidence" value="ECO:0007669"/>
    <property type="project" value="TreeGrafter"/>
</dbReference>
<dbReference type="PANTHER" id="PTHR30441">
    <property type="entry name" value="DUF748 DOMAIN-CONTAINING PROTEIN"/>
    <property type="match status" value="1"/>
</dbReference>
<gene>
    <name evidence="1" type="ORF">Pla100_12010</name>
</gene>
<dbReference type="Proteomes" id="UP000316213">
    <property type="component" value="Unassembled WGS sequence"/>
</dbReference>
<dbReference type="PANTHER" id="PTHR30441:SF8">
    <property type="entry name" value="DUF748 DOMAIN-CONTAINING PROTEIN"/>
    <property type="match status" value="1"/>
</dbReference>
<keyword evidence="2" id="KW-1185">Reference proteome</keyword>
<sequence>MGYLTRIRWMIDMAWNQNLRTLVRILLAGIFLSVNMVVPSDVSAQPDEPAEKPERYWTTRWSFDDVDVGQLADRLGAIGIETGVDLEGTVSVRFNVGIPWTSLGDGAAYRFDGTLTSPRLLVDGVAVKDLSTSINYRDGVASLEKLKATVLDRRTGSANPIGSPEANAGELVATASVELVPQGDVSADVRIDQLSLDSLSDLVRKFLPDQSGFIPTAGQVSTEFEVQVPLSSISDLATYQLTGRASGRGVVLADLPPSDLDVGRVQISDQVLSMTEVSLTANAEEQPSRSIRLFGDASIPLNGVGELQLNLSGDDIPTGTVAALLIEPSSEVSIIEGKVDFILTGRGQFNEQIQDSRWTLEGMIASPQLMVAGVDLGTLEHQVRFTESELRLTPKRNPQDLPDRFEIERFESTYQISEQAMTLSNLDALIFGGRVSGSATVPLESAGTVKADLTVEELRPTIRIGTFADRQVDVTATLSGELDWSVPIDKAAEPLAHRGTANLQVAAIQLGDVNVGQLNADLDAGQSEWSLTADGTLLDGKVRVETIAAMEAGDLWSDAISRMRDTKATFDGIDLEPLLSWFLGQRSDLTGKLSGTIGVRSFASDLVGSDDPNVNAPASHVWELPAIEVDLSLVQLRYRSRLLSRSMNLESRVDNGIVEIESLMGDYATGTARAAGRVHLIDRQQQFHPRVDLRASISRVAIDRGLWFLSDLAESYQGRASGSVTVAGYGESIRVRGSVDGRDLIFYGLGLGDAHSGIQMNANLSRRSWSVLFPTIRSGVGGGQVDGELALSSTRRGGAGVDLESRWRTRRVDFFRLSTQLGKATTFAQGEITGDLVIGGKSIRTIDDLAGRFRFRLEETRGAAVPGLIGISRLLGPVSLTNQTFHEGEANGIIGRGAVVMDEFWMASQDVLIRADGKVFLRSGRMDMEALIATGNYQDVAAEFAELAAQYALRALLPASAILDVSELLCDRTLVVSILGTTANPIVRLLPVETFREEAARFLLREGQRVILAGVSTGTVGGVLGDQ</sequence>
<reference evidence="1 2" key="1">
    <citation type="submission" date="2019-02" db="EMBL/GenBank/DDBJ databases">
        <title>Deep-cultivation of Planctomycetes and their phenomic and genomic characterization uncovers novel biology.</title>
        <authorList>
            <person name="Wiegand S."/>
            <person name="Jogler M."/>
            <person name="Boedeker C."/>
            <person name="Pinto D."/>
            <person name="Vollmers J."/>
            <person name="Rivas-Marin E."/>
            <person name="Kohn T."/>
            <person name="Peeters S.H."/>
            <person name="Heuer A."/>
            <person name="Rast P."/>
            <person name="Oberbeckmann S."/>
            <person name="Bunk B."/>
            <person name="Jeske O."/>
            <person name="Meyerdierks A."/>
            <person name="Storesund J.E."/>
            <person name="Kallscheuer N."/>
            <person name="Luecker S."/>
            <person name="Lage O.M."/>
            <person name="Pohl T."/>
            <person name="Merkel B.J."/>
            <person name="Hornburger P."/>
            <person name="Mueller R.-W."/>
            <person name="Bruemmer F."/>
            <person name="Labrenz M."/>
            <person name="Spormann A.M."/>
            <person name="Op Den Camp H."/>
            <person name="Overmann J."/>
            <person name="Amann R."/>
            <person name="Jetten M.S.M."/>
            <person name="Mascher T."/>
            <person name="Medema M.H."/>
            <person name="Devos D.P."/>
            <person name="Kaster A.-K."/>
            <person name="Ovreas L."/>
            <person name="Rohde M."/>
            <person name="Galperin M.Y."/>
            <person name="Jogler C."/>
        </authorList>
    </citation>
    <scope>NUCLEOTIDE SEQUENCE [LARGE SCALE GENOMIC DNA]</scope>
    <source>
        <strain evidence="1 2">Pla100</strain>
    </source>
</reference>
<protein>
    <submittedName>
        <fullName evidence="1">Uncharacterized protein</fullName>
    </submittedName>
</protein>
<proteinExistence type="predicted"/>